<sequence length="112" mass="12343">MNIFFFFLKKSGICAGIFIKKGAKFIAFLLGGGFVFLQYLSSQRVINVNWSAINSKYDKFINNAAGPSSGTVSGYRGSTAHRLWTKTTNFLMADFQPRATFMAGLLLGLRLG</sequence>
<name>A0ACD0P4F3_9BASI</name>
<keyword evidence="2" id="KW-1185">Reference proteome</keyword>
<protein>
    <submittedName>
        <fullName evidence="1">Uncharacterized protein</fullName>
    </submittedName>
</protein>
<evidence type="ECO:0000313" key="1">
    <source>
        <dbReference type="EMBL" id="PWN52905.1"/>
    </source>
</evidence>
<gene>
    <name evidence="1" type="ORF">IE53DRAFT_311203</name>
</gene>
<accession>A0ACD0P4F3</accession>
<dbReference type="EMBL" id="KZ819751">
    <property type="protein sequence ID" value="PWN52905.1"/>
    <property type="molecule type" value="Genomic_DNA"/>
</dbReference>
<organism evidence="1 2">
    <name type="scientific">Violaceomyces palustris</name>
    <dbReference type="NCBI Taxonomy" id="1673888"/>
    <lineage>
        <taxon>Eukaryota</taxon>
        <taxon>Fungi</taxon>
        <taxon>Dikarya</taxon>
        <taxon>Basidiomycota</taxon>
        <taxon>Ustilaginomycotina</taxon>
        <taxon>Ustilaginomycetes</taxon>
        <taxon>Violaceomycetales</taxon>
        <taxon>Violaceomycetaceae</taxon>
        <taxon>Violaceomyces</taxon>
    </lineage>
</organism>
<reference evidence="1 2" key="1">
    <citation type="journal article" date="2018" name="Mol. Biol. Evol.">
        <title>Broad Genomic Sampling Reveals a Smut Pathogenic Ancestry of the Fungal Clade Ustilaginomycotina.</title>
        <authorList>
            <person name="Kijpornyongpan T."/>
            <person name="Mondo S.J."/>
            <person name="Barry K."/>
            <person name="Sandor L."/>
            <person name="Lee J."/>
            <person name="Lipzen A."/>
            <person name="Pangilinan J."/>
            <person name="LaButti K."/>
            <person name="Hainaut M."/>
            <person name="Henrissat B."/>
            <person name="Grigoriev I.V."/>
            <person name="Spatafora J.W."/>
            <person name="Aime M.C."/>
        </authorList>
    </citation>
    <scope>NUCLEOTIDE SEQUENCE [LARGE SCALE GENOMIC DNA]</scope>
    <source>
        <strain evidence="1 2">SA 807</strain>
    </source>
</reference>
<dbReference type="Proteomes" id="UP000245626">
    <property type="component" value="Unassembled WGS sequence"/>
</dbReference>
<evidence type="ECO:0000313" key="2">
    <source>
        <dbReference type="Proteomes" id="UP000245626"/>
    </source>
</evidence>
<proteinExistence type="predicted"/>